<protein>
    <submittedName>
        <fullName evidence="2">Uncharacterized protein</fullName>
    </submittedName>
</protein>
<name>A0A8H8A2L7_9FUNG</name>
<keyword evidence="3" id="KW-1185">Reference proteome</keyword>
<evidence type="ECO:0000313" key="3">
    <source>
        <dbReference type="Proteomes" id="UP000673691"/>
    </source>
</evidence>
<dbReference type="EMBL" id="JAEFCI010000090">
    <property type="protein sequence ID" value="KAG5463780.1"/>
    <property type="molecule type" value="Genomic_DNA"/>
</dbReference>
<sequence length="135" mass="14444">MASTMTGPYRVLIPSPRPLGSRCDVLGDVLPLNPPTSAGGTERCCMWVPRRALSRATQAAAVVFLKLWLRFLNGGRRHGLVPAQVFGYRLVLSVITGVMWGVFGVTGVVGILRYVTAGVPSDITGFSNRRAGSQS</sequence>
<keyword evidence="1" id="KW-0472">Membrane</keyword>
<keyword evidence="1" id="KW-0812">Transmembrane</keyword>
<accession>A0A8H8A2L7</accession>
<comment type="caution">
    <text evidence="2">The sequence shown here is derived from an EMBL/GenBank/DDBJ whole genome shotgun (WGS) entry which is preliminary data.</text>
</comment>
<organism evidence="2 3">
    <name type="scientific">Olpidium bornovanus</name>
    <dbReference type="NCBI Taxonomy" id="278681"/>
    <lineage>
        <taxon>Eukaryota</taxon>
        <taxon>Fungi</taxon>
        <taxon>Fungi incertae sedis</taxon>
        <taxon>Olpidiomycota</taxon>
        <taxon>Olpidiomycotina</taxon>
        <taxon>Olpidiomycetes</taxon>
        <taxon>Olpidiales</taxon>
        <taxon>Olpidiaceae</taxon>
        <taxon>Olpidium</taxon>
    </lineage>
</organism>
<keyword evidence="1" id="KW-1133">Transmembrane helix</keyword>
<reference evidence="2 3" key="1">
    <citation type="journal article" name="Sci. Rep.">
        <title>Genome-scale phylogenetic analyses confirm Olpidium as the closest living zoosporic fungus to the non-flagellated, terrestrial fungi.</title>
        <authorList>
            <person name="Chang Y."/>
            <person name="Rochon D."/>
            <person name="Sekimoto S."/>
            <person name="Wang Y."/>
            <person name="Chovatia M."/>
            <person name="Sandor L."/>
            <person name="Salamov A."/>
            <person name="Grigoriev I.V."/>
            <person name="Stajich J.E."/>
            <person name="Spatafora J.W."/>
        </authorList>
    </citation>
    <scope>NUCLEOTIDE SEQUENCE [LARGE SCALE GENOMIC DNA]</scope>
    <source>
        <strain evidence="2">S191</strain>
    </source>
</reference>
<gene>
    <name evidence="2" type="ORF">BJ554DRAFT_582</name>
</gene>
<dbReference type="Proteomes" id="UP000673691">
    <property type="component" value="Unassembled WGS sequence"/>
</dbReference>
<evidence type="ECO:0000313" key="2">
    <source>
        <dbReference type="EMBL" id="KAG5463780.1"/>
    </source>
</evidence>
<dbReference type="AlphaFoldDB" id="A0A8H8A2L7"/>
<proteinExistence type="predicted"/>
<evidence type="ECO:0000256" key="1">
    <source>
        <dbReference type="SAM" id="Phobius"/>
    </source>
</evidence>
<feature type="transmembrane region" description="Helical" evidence="1">
    <location>
        <begin position="90"/>
        <end position="112"/>
    </location>
</feature>